<dbReference type="OrthoDB" id="5282002at2759"/>
<name>E2BBU7_HARSA</name>
<organism evidence="3">
    <name type="scientific">Harpegnathos saltator</name>
    <name type="common">Jerdon's jumping ant</name>
    <dbReference type="NCBI Taxonomy" id="610380"/>
    <lineage>
        <taxon>Eukaryota</taxon>
        <taxon>Metazoa</taxon>
        <taxon>Ecdysozoa</taxon>
        <taxon>Arthropoda</taxon>
        <taxon>Hexapoda</taxon>
        <taxon>Insecta</taxon>
        <taxon>Pterygota</taxon>
        <taxon>Neoptera</taxon>
        <taxon>Endopterygota</taxon>
        <taxon>Hymenoptera</taxon>
        <taxon>Apocrita</taxon>
        <taxon>Aculeata</taxon>
        <taxon>Formicoidea</taxon>
        <taxon>Formicidae</taxon>
        <taxon>Ponerinae</taxon>
        <taxon>Ponerini</taxon>
        <taxon>Harpegnathos</taxon>
    </lineage>
</organism>
<feature type="domain" description="Mitochondrial splicing suppressor 51-like C-terminal" evidence="1">
    <location>
        <begin position="11"/>
        <end position="168"/>
    </location>
</feature>
<dbReference type="EMBL" id="GL447151">
    <property type="protein sequence ID" value="EFN86873.1"/>
    <property type="molecule type" value="Genomic_DNA"/>
</dbReference>
<evidence type="ECO:0000313" key="2">
    <source>
        <dbReference type="EMBL" id="EFN86873.1"/>
    </source>
</evidence>
<reference evidence="2 3" key="1">
    <citation type="journal article" date="2010" name="Science">
        <title>Genomic comparison of the ants Camponotus floridanus and Harpegnathos saltator.</title>
        <authorList>
            <person name="Bonasio R."/>
            <person name="Zhang G."/>
            <person name="Ye C."/>
            <person name="Mutti N.S."/>
            <person name="Fang X."/>
            <person name="Qin N."/>
            <person name="Donahue G."/>
            <person name="Yang P."/>
            <person name="Li Q."/>
            <person name="Li C."/>
            <person name="Zhang P."/>
            <person name="Huang Z."/>
            <person name="Berger S.L."/>
            <person name="Reinberg D."/>
            <person name="Wang J."/>
            <person name="Liebig J."/>
        </authorList>
    </citation>
    <scope>NUCLEOTIDE SEQUENCE [LARGE SCALE GENOMIC DNA]</scope>
    <source>
        <strain evidence="2 3">R22 G/1</strain>
    </source>
</reference>
<dbReference type="InterPro" id="IPR046824">
    <property type="entry name" value="Mss51-like_C"/>
</dbReference>
<sequence length="191" mass="22323">MKKANLLHLLNINLSEFVVHIITSSYLGRKYVDPWELLLHLRPSIGQLTVVMVGPTMQASNGNIRVCNRCQKEYYGREHKYEIHSMTYLNYTKTPSYKQPNMVISEDFLKEAVGDFIKIINKIKCPFLLAATSETKGKAYIKMNKKLLHIEPIYNGRNNFKSLRPWRCLTTGSVYYRNVYLIVYHNLKQCK</sequence>
<accession>E2BBU7</accession>
<dbReference type="InParanoid" id="E2BBU7"/>
<evidence type="ECO:0000259" key="1">
    <source>
        <dbReference type="Pfam" id="PF20179"/>
    </source>
</evidence>
<dbReference type="AlphaFoldDB" id="E2BBU7"/>
<dbReference type="Proteomes" id="UP000008237">
    <property type="component" value="Unassembled WGS sequence"/>
</dbReference>
<gene>
    <name evidence="2" type="ORF">EAI_01801</name>
</gene>
<evidence type="ECO:0000313" key="3">
    <source>
        <dbReference type="Proteomes" id="UP000008237"/>
    </source>
</evidence>
<proteinExistence type="predicted"/>
<keyword evidence="3" id="KW-1185">Reference proteome</keyword>
<dbReference type="Pfam" id="PF20179">
    <property type="entry name" value="MSS51_C"/>
    <property type="match status" value="1"/>
</dbReference>
<protein>
    <recommendedName>
        <fullName evidence="1">Mitochondrial splicing suppressor 51-like C-terminal domain-containing protein</fullName>
    </recommendedName>
</protein>